<evidence type="ECO:0000256" key="6">
    <source>
        <dbReference type="ARBA" id="ARBA00022989"/>
    </source>
</evidence>
<evidence type="ECO:0000259" key="11">
    <source>
        <dbReference type="Pfam" id="PF01769"/>
    </source>
</evidence>
<dbReference type="SUPFAM" id="SSF161093">
    <property type="entry name" value="MgtE membrane domain-like"/>
    <property type="match status" value="2"/>
</dbReference>
<keyword evidence="7" id="KW-0406">Ion transport</keyword>
<feature type="transmembrane region" description="Helical" evidence="10">
    <location>
        <begin position="391"/>
        <end position="411"/>
    </location>
</feature>
<sequence>MSDTEPILHEATSSRYMHDPEPEPESDSDDGAGAKLLPDASARTRGRERSQASVHHAPHEEESNWKVVRDIVLETAPTLVLTTVGLVFTGELLERVSEWHVFKRVDDLIILVPMINNLKGNLEMNLSARLATAANIGELDNRRVRTGMVFGNLCLLQVQALVVSALAAALSFALGAILGTPAAPESTQELFRRVPRPGAPSNNRGETGLQEFVFVLVTSQVAAGVSGLVLGAFMASLIIVCRRFAVDPDNIATPIAACLGDLLTLLLLALVGTALLGALTTFAPILLAAVLIAVLIGAVVLTLRNPYVRPLLSSGWGPLIGAMVISSGAGMVLDHYVERYEGFGVLAIVTGGLPGSVGSVFVSRLSTALHAHGEPGAALGPHTLKSARPRLVALALFGITLPVTVGFIGFLQLAGWTRLPFTFLALFVLFFSIAVAASLALGQALTLLLWKRGLDPDTYALPIQSSLVDLFSQVLLVACYLLANALGADVMSHRKR</sequence>
<gene>
    <name evidence="12" type="ORF">EXIGLDRAFT_648902</name>
</gene>
<feature type="domain" description="SLC41A/MgtE integral membrane" evidence="11">
    <location>
        <begin position="112"/>
        <end position="270"/>
    </location>
</feature>
<dbReference type="EMBL" id="KV426040">
    <property type="protein sequence ID" value="KZV90818.1"/>
    <property type="molecule type" value="Genomic_DNA"/>
</dbReference>
<dbReference type="GO" id="GO:0008324">
    <property type="term" value="F:monoatomic cation transmembrane transporter activity"/>
    <property type="evidence" value="ECO:0007669"/>
    <property type="project" value="InterPro"/>
</dbReference>
<feature type="region of interest" description="Disordered" evidence="9">
    <location>
        <begin position="1"/>
        <end position="61"/>
    </location>
</feature>
<dbReference type="GO" id="GO:0005886">
    <property type="term" value="C:plasma membrane"/>
    <property type="evidence" value="ECO:0007669"/>
    <property type="project" value="TreeGrafter"/>
</dbReference>
<dbReference type="Proteomes" id="UP000077266">
    <property type="component" value="Unassembled WGS sequence"/>
</dbReference>
<keyword evidence="5" id="KW-0460">Magnesium</keyword>
<keyword evidence="3" id="KW-0813">Transport</keyword>
<dbReference type="InterPro" id="IPR036739">
    <property type="entry name" value="SLC41_membr_dom_sf"/>
</dbReference>
<keyword evidence="8 10" id="KW-0472">Membrane</keyword>
<evidence type="ECO:0000313" key="12">
    <source>
        <dbReference type="EMBL" id="KZV90818.1"/>
    </source>
</evidence>
<reference evidence="12 13" key="1">
    <citation type="journal article" date="2016" name="Mol. Biol. Evol.">
        <title>Comparative Genomics of Early-Diverging Mushroom-Forming Fungi Provides Insights into the Origins of Lignocellulose Decay Capabilities.</title>
        <authorList>
            <person name="Nagy L.G."/>
            <person name="Riley R."/>
            <person name="Tritt A."/>
            <person name="Adam C."/>
            <person name="Daum C."/>
            <person name="Floudas D."/>
            <person name="Sun H."/>
            <person name="Yadav J.S."/>
            <person name="Pangilinan J."/>
            <person name="Larsson K.H."/>
            <person name="Matsuura K."/>
            <person name="Barry K."/>
            <person name="Labutti K."/>
            <person name="Kuo R."/>
            <person name="Ohm R.A."/>
            <person name="Bhattacharya S.S."/>
            <person name="Shirouzu T."/>
            <person name="Yoshinaga Y."/>
            <person name="Martin F.M."/>
            <person name="Grigoriev I.V."/>
            <person name="Hibbett D.S."/>
        </authorList>
    </citation>
    <scope>NUCLEOTIDE SEQUENCE [LARGE SCALE GENOMIC DNA]</scope>
    <source>
        <strain evidence="12 13">HHB12029</strain>
    </source>
</reference>
<evidence type="ECO:0000313" key="13">
    <source>
        <dbReference type="Proteomes" id="UP000077266"/>
    </source>
</evidence>
<proteinExistence type="inferred from homology"/>
<accession>A0A165GPH4</accession>
<keyword evidence="6 10" id="KW-1133">Transmembrane helix</keyword>
<dbReference type="InterPro" id="IPR045349">
    <property type="entry name" value="SLC41A1-3"/>
</dbReference>
<evidence type="ECO:0000256" key="7">
    <source>
        <dbReference type="ARBA" id="ARBA00023065"/>
    </source>
</evidence>
<evidence type="ECO:0000256" key="4">
    <source>
        <dbReference type="ARBA" id="ARBA00022692"/>
    </source>
</evidence>
<comment type="subcellular location">
    <subcellularLocation>
        <location evidence="1">Membrane</location>
        <topology evidence="1">Multi-pass membrane protein</topology>
    </subcellularLocation>
</comment>
<dbReference type="InParanoid" id="A0A165GPH4"/>
<organism evidence="12 13">
    <name type="scientific">Exidia glandulosa HHB12029</name>
    <dbReference type="NCBI Taxonomy" id="1314781"/>
    <lineage>
        <taxon>Eukaryota</taxon>
        <taxon>Fungi</taxon>
        <taxon>Dikarya</taxon>
        <taxon>Basidiomycota</taxon>
        <taxon>Agaricomycotina</taxon>
        <taxon>Agaricomycetes</taxon>
        <taxon>Auriculariales</taxon>
        <taxon>Exidiaceae</taxon>
        <taxon>Exidia</taxon>
    </lineage>
</organism>
<comment type="similarity">
    <text evidence="2">Belongs to the SLC41A transporter family.</text>
</comment>
<keyword evidence="13" id="KW-1185">Reference proteome</keyword>
<evidence type="ECO:0000256" key="3">
    <source>
        <dbReference type="ARBA" id="ARBA00022448"/>
    </source>
</evidence>
<feature type="transmembrane region" description="Helical" evidence="10">
    <location>
        <begin position="282"/>
        <end position="303"/>
    </location>
</feature>
<evidence type="ECO:0000256" key="1">
    <source>
        <dbReference type="ARBA" id="ARBA00004141"/>
    </source>
</evidence>
<evidence type="ECO:0000256" key="5">
    <source>
        <dbReference type="ARBA" id="ARBA00022842"/>
    </source>
</evidence>
<dbReference type="PANTHER" id="PTHR16228:SF7">
    <property type="entry name" value="SLC41A_MGTE INTEGRAL MEMBRANE DOMAIN-CONTAINING PROTEIN"/>
    <property type="match status" value="1"/>
</dbReference>
<evidence type="ECO:0000256" key="10">
    <source>
        <dbReference type="SAM" id="Phobius"/>
    </source>
</evidence>
<dbReference type="AlphaFoldDB" id="A0A165GPH4"/>
<keyword evidence="4 10" id="KW-0812">Transmembrane</keyword>
<evidence type="ECO:0000256" key="8">
    <source>
        <dbReference type="ARBA" id="ARBA00023136"/>
    </source>
</evidence>
<evidence type="ECO:0000256" key="2">
    <source>
        <dbReference type="ARBA" id="ARBA00009749"/>
    </source>
</evidence>
<feature type="transmembrane region" description="Helical" evidence="10">
    <location>
        <begin position="315"/>
        <end position="333"/>
    </location>
</feature>
<feature type="domain" description="SLC41A/MgtE integral membrane" evidence="11">
    <location>
        <begin position="351"/>
        <end position="479"/>
    </location>
</feature>
<feature type="transmembrane region" description="Helical" evidence="10">
    <location>
        <begin position="423"/>
        <end position="450"/>
    </location>
</feature>
<feature type="transmembrane region" description="Helical" evidence="10">
    <location>
        <begin position="149"/>
        <end position="178"/>
    </location>
</feature>
<dbReference type="Pfam" id="PF01769">
    <property type="entry name" value="MgtE"/>
    <property type="match status" value="2"/>
</dbReference>
<protein>
    <submittedName>
        <fullName evidence="12">MgtE-domain-containing protein</fullName>
    </submittedName>
</protein>
<dbReference type="InterPro" id="IPR006667">
    <property type="entry name" value="SLC41_membr_dom"/>
</dbReference>
<feature type="transmembrane region" description="Helical" evidence="10">
    <location>
        <begin position="470"/>
        <end position="491"/>
    </location>
</feature>
<dbReference type="OrthoDB" id="666972at2759"/>
<evidence type="ECO:0000256" key="9">
    <source>
        <dbReference type="SAM" id="MobiDB-lite"/>
    </source>
</evidence>
<name>A0A165GPH4_EXIGL</name>
<feature type="transmembrane region" description="Helical" evidence="10">
    <location>
        <begin position="251"/>
        <end position="276"/>
    </location>
</feature>
<feature type="transmembrane region" description="Helical" evidence="10">
    <location>
        <begin position="212"/>
        <end position="239"/>
    </location>
</feature>
<dbReference type="Gene3D" id="1.10.357.20">
    <property type="entry name" value="SLC41 divalent cation transporters, integral membrane domain"/>
    <property type="match status" value="2"/>
</dbReference>
<dbReference type="PANTHER" id="PTHR16228">
    <property type="entry name" value="DIVALENT CATION TRANSPORTER SOLUTE CARRIER FAMILY 41"/>
    <property type="match status" value="1"/>
</dbReference>